<keyword evidence="2" id="KW-0479">Metal-binding</keyword>
<reference evidence="9" key="1">
    <citation type="submission" date="2024-03" db="EMBL/GenBank/DDBJ databases">
        <title>WGS assembly of Saponaria officinalis var. Norfolk2.</title>
        <authorList>
            <person name="Jenkins J."/>
            <person name="Shu S."/>
            <person name="Grimwood J."/>
            <person name="Barry K."/>
            <person name="Goodstein D."/>
            <person name="Schmutz J."/>
            <person name="Leebens-Mack J."/>
            <person name="Osbourn A."/>
        </authorList>
    </citation>
    <scope>NUCLEOTIDE SEQUENCE [LARGE SCALE GENOMIC DNA]</scope>
    <source>
        <strain evidence="9">JIC</strain>
    </source>
</reference>
<evidence type="ECO:0000313" key="9">
    <source>
        <dbReference type="EMBL" id="KAK9676927.1"/>
    </source>
</evidence>
<feature type="region of interest" description="Disordered" evidence="7">
    <location>
        <begin position="1"/>
        <end position="29"/>
    </location>
</feature>
<accession>A0AAW1HKQ2</accession>
<evidence type="ECO:0000256" key="7">
    <source>
        <dbReference type="SAM" id="MobiDB-lite"/>
    </source>
</evidence>
<evidence type="ECO:0000256" key="4">
    <source>
        <dbReference type="ARBA" id="ARBA00022833"/>
    </source>
</evidence>
<protein>
    <recommendedName>
        <fullName evidence="8">PHD-type domain-containing protein</fullName>
    </recommendedName>
</protein>
<comment type="caution">
    <text evidence="9">The sequence shown here is derived from an EMBL/GenBank/DDBJ whole genome shotgun (WGS) entry which is preliminary data.</text>
</comment>
<dbReference type="GO" id="GO:0003682">
    <property type="term" value="F:chromatin binding"/>
    <property type="evidence" value="ECO:0007669"/>
    <property type="project" value="TreeGrafter"/>
</dbReference>
<keyword evidence="10" id="KW-1185">Reference proteome</keyword>
<evidence type="ECO:0000313" key="10">
    <source>
        <dbReference type="Proteomes" id="UP001443914"/>
    </source>
</evidence>
<dbReference type="InterPro" id="IPR016181">
    <property type="entry name" value="Acyl_CoA_acyltransferase"/>
</dbReference>
<dbReference type="Gene3D" id="3.30.40.10">
    <property type="entry name" value="Zinc/RING finger domain, C3HC4 (zinc finger)"/>
    <property type="match status" value="2"/>
</dbReference>
<evidence type="ECO:0000259" key="8">
    <source>
        <dbReference type="PROSITE" id="PS50016"/>
    </source>
</evidence>
<dbReference type="SMART" id="SM00249">
    <property type="entry name" value="PHD"/>
    <property type="match status" value="2"/>
</dbReference>
<keyword evidence="4" id="KW-0862">Zinc</keyword>
<dbReference type="GO" id="GO:0008270">
    <property type="term" value="F:zinc ion binding"/>
    <property type="evidence" value="ECO:0007669"/>
    <property type="project" value="UniProtKB-KW"/>
</dbReference>
<evidence type="ECO:0000256" key="2">
    <source>
        <dbReference type="ARBA" id="ARBA00022723"/>
    </source>
</evidence>
<dbReference type="GO" id="GO:0042393">
    <property type="term" value="F:histone binding"/>
    <property type="evidence" value="ECO:0007669"/>
    <property type="project" value="TreeGrafter"/>
</dbReference>
<dbReference type="InterPro" id="IPR001965">
    <property type="entry name" value="Znf_PHD"/>
</dbReference>
<dbReference type="InterPro" id="IPR019786">
    <property type="entry name" value="Zinc_finger_PHD-type_CS"/>
</dbReference>
<feature type="domain" description="PHD-type" evidence="8">
    <location>
        <begin position="380"/>
        <end position="426"/>
    </location>
</feature>
<dbReference type="InterPro" id="IPR056511">
    <property type="entry name" value="IDM1_C"/>
</dbReference>
<dbReference type="GO" id="GO:0045944">
    <property type="term" value="P:positive regulation of transcription by RNA polymerase II"/>
    <property type="evidence" value="ECO:0007669"/>
    <property type="project" value="TreeGrafter"/>
</dbReference>
<dbReference type="PANTHER" id="PTHR47025:SF2">
    <property type="entry name" value="AUTOIMMUNE REGULATOR"/>
    <property type="match status" value="1"/>
</dbReference>
<feature type="compositionally biased region" description="Polar residues" evidence="7">
    <location>
        <begin position="263"/>
        <end position="280"/>
    </location>
</feature>
<evidence type="ECO:0000256" key="6">
    <source>
        <dbReference type="PROSITE-ProRule" id="PRU00146"/>
    </source>
</evidence>
<dbReference type="SUPFAM" id="SSF55729">
    <property type="entry name" value="Acyl-CoA N-acyltransferases (Nat)"/>
    <property type="match status" value="1"/>
</dbReference>
<dbReference type="Pfam" id="PF23209">
    <property type="entry name" value="IDM1_C"/>
    <property type="match status" value="1"/>
</dbReference>
<dbReference type="GO" id="GO:0000977">
    <property type="term" value="F:RNA polymerase II transcription regulatory region sequence-specific DNA binding"/>
    <property type="evidence" value="ECO:0007669"/>
    <property type="project" value="TreeGrafter"/>
</dbReference>
<dbReference type="Pfam" id="PF16135">
    <property type="entry name" value="TDBD"/>
    <property type="match status" value="2"/>
</dbReference>
<sequence length="747" mass="83417">MKLQISNKDCMAGEGDVNDGRVEVTSSKAKASHKRELQFAVESLHEIGESMSRLRTRKRVAESNPEVVEVVDVDEARGGDKRKEKVRDGVPSKLKDLLLTGLLEGFNVWYLRGIKGGIQLSKGLAGTIKGTGILCFCEECMGSQIISPNQFELHAGSANKRPANHIYLDNHKSLRDVLNACKHATLDGLTAAIRTAISSSPQQQSELSPTLQEPIHEASAEKMTMDFGSSFDLNAPYTEPEPMVETTETSDKSLDCVILPSPCTNAPKPNSSSTNKSQGKITRRDLRQHKVVFYDDVLPDGTELGYYLQGKKLLTGYKFGSGICCGCCDTVISPSQFEAHAGFASRRKPYFQIYTSNGMSLHEISVKLSAIYGIAPNEKDDLCSVCRGVGVNLLGCDRCPRVYHFQCVALSCMPNGTWYCKLCGVNFQLERVAEQNQDAIAAGREPGIDPMEQIINRCLRYYQNHEPQETACALCRVHDFCESGFGPRTVMICDQCEKEYHVCCLKEHNMQDLKELPEGNWFCSYDCEAVNSALNDMLQKGDQSLPDDLLNLVKNNLTDEEFYGNNPDIRWRVLNGKKCPIDEVLPFLSKAVSVFHEKFDPIYMGKRDLIPHMVYGWNAKDTEFAGMYCVVLSVNSIIVCAAVFRPFCKDVVEIPLIATSKGCERKGYFQCLYLCIEKFFENVGVRNLFLPAAEETRSMWINKFGFNVLPPEILDELTKLYPIMHFDGTSILHKRVTQLPALALGCE</sequence>
<dbReference type="Gene3D" id="3.40.630.30">
    <property type="match status" value="1"/>
</dbReference>
<dbReference type="InterPro" id="IPR032308">
    <property type="entry name" value="TDBD"/>
</dbReference>
<dbReference type="InterPro" id="IPR019787">
    <property type="entry name" value="Znf_PHD-finger"/>
</dbReference>
<dbReference type="PROSITE" id="PS50016">
    <property type="entry name" value="ZF_PHD_2"/>
    <property type="match status" value="1"/>
</dbReference>
<dbReference type="AlphaFoldDB" id="A0AAW1HKQ2"/>
<organism evidence="9 10">
    <name type="scientific">Saponaria officinalis</name>
    <name type="common">Common soapwort</name>
    <name type="synonym">Lychnis saponaria</name>
    <dbReference type="NCBI Taxonomy" id="3572"/>
    <lineage>
        <taxon>Eukaryota</taxon>
        <taxon>Viridiplantae</taxon>
        <taxon>Streptophyta</taxon>
        <taxon>Embryophyta</taxon>
        <taxon>Tracheophyta</taxon>
        <taxon>Spermatophyta</taxon>
        <taxon>Magnoliopsida</taxon>
        <taxon>eudicotyledons</taxon>
        <taxon>Gunneridae</taxon>
        <taxon>Pentapetalae</taxon>
        <taxon>Caryophyllales</taxon>
        <taxon>Caryophyllaceae</taxon>
        <taxon>Caryophylleae</taxon>
        <taxon>Saponaria</taxon>
    </lineage>
</organism>
<dbReference type="SUPFAM" id="SSF57903">
    <property type="entry name" value="FYVE/PHD zinc finger"/>
    <property type="match status" value="2"/>
</dbReference>
<name>A0AAW1HKQ2_SAPOF</name>
<dbReference type="InterPro" id="IPR011011">
    <property type="entry name" value="Znf_FYVE_PHD"/>
</dbReference>
<evidence type="ECO:0000256" key="3">
    <source>
        <dbReference type="ARBA" id="ARBA00022771"/>
    </source>
</evidence>
<dbReference type="PANTHER" id="PTHR47025">
    <property type="entry name" value="AUTOIMMUNE REGULATOR"/>
    <property type="match status" value="1"/>
</dbReference>
<feature type="region of interest" description="Disordered" evidence="7">
    <location>
        <begin position="263"/>
        <end position="282"/>
    </location>
</feature>
<dbReference type="Proteomes" id="UP001443914">
    <property type="component" value="Unassembled WGS sequence"/>
</dbReference>
<keyword evidence="3 6" id="KW-0863">Zinc-finger</keyword>
<keyword evidence="5" id="KW-0539">Nucleus</keyword>
<evidence type="ECO:0000256" key="1">
    <source>
        <dbReference type="ARBA" id="ARBA00004123"/>
    </source>
</evidence>
<gene>
    <name evidence="9" type="ORF">RND81_11G110400</name>
</gene>
<dbReference type="PROSITE" id="PS01359">
    <property type="entry name" value="ZF_PHD_1"/>
    <property type="match status" value="1"/>
</dbReference>
<evidence type="ECO:0000256" key="5">
    <source>
        <dbReference type="ARBA" id="ARBA00023242"/>
    </source>
</evidence>
<dbReference type="InterPro" id="IPR013083">
    <property type="entry name" value="Znf_RING/FYVE/PHD"/>
</dbReference>
<dbReference type="EMBL" id="JBDFQZ010000011">
    <property type="protein sequence ID" value="KAK9676927.1"/>
    <property type="molecule type" value="Genomic_DNA"/>
</dbReference>
<proteinExistence type="predicted"/>
<comment type="subcellular location">
    <subcellularLocation>
        <location evidence="1">Nucleus</location>
    </subcellularLocation>
</comment>
<dbReference type="GO" id="GO:0005634">
    <property type="term" value="C:nucleus"/>
    <property type="evidence" value="ECO:0007669"/>
    <property type="project" value="UniProtKB-SubCell"/>
</dbReference>